<feature type="compositionally biased region" description="Polar residues" evidence="2">
    <location>
        <begin position="1045"/>
        <end position="1060"/>
    </location>
</feature>
<feature type="compositionally biased region" description="Basic and acidic residues" evidence="2">
    <location>
        <begin position="417"/>
        <end position="426"/>
    </location>
</feature>
<accession>A0A6P8I254</accession>
<proteinExistence type="predicted"/>
<feature type="compositionally biased region" description="Basic residues" evidence="2">
    <location>
        <begin position="1011"/>
        <end position="1020"/>
    </location>
</feature>
<feature type="region of interest" description="Disordered" evidence="2">
    <location>
        <begin position="995"/>
        <end position="1031"/>
    </location>
</feature>
<gene>
    <name evidence="4" type="primary">LOC116295327</name>
</gene>
<feature type="region of interest" description="Disordered" evidence="2">
    <location>
        <begin position="340"/>
        <end position="517"/>
    </location>
</feature>
<keyword evidence="1" id="KW-0175">Coiled coil</keyword>
<sequence length="1167" mass="133217">MTKKNKDDIEGSDRVVKETFDQAKQKFERLREMNKEMMLLSRQGKDVSELEKEKNELQEELLMYKRMAVQQKMGSISKSRRKSLLKKDESLQWKLVAGEMLDIVKCIKLEGKTDKVQLEKDLNMIILAMGGLNEQIEKLKIELSASEAKVKKLQEEKTNLQQQNTMKEQELKDKILEMKNCRKLIKKLEEEKKQETEKALVKEQEEDKAKAKEEEFKRPDTFDDIMQAQLRDQKNKALKLEEQNKELLAQIESYKQEEQARKETESNLAQMLSIPGMADCSTCQLLGRQVLTSREEITLLTSKVEELEQQLAELREQLTQAQEELENAMKSQVDVIKRTEFIEGQEATSGTPSPTQEVSPESPEIKIESPKPEKHKKAGKPVRKSKLKKETDSKRKSKEAKRKVTEAKTSDGPSKAASEEESKSSEEEIQETEEGKDIDGTGKEEDEVGEMGMEEMGMEEMGMEERGKEQERAKEEGTRKEEEPRKEKKTEKVEKKDKEHTLKGVGSRQHADENSHYVKVREAKMVTLCDTGTQTGYQDRLASISMGGTRRDSLASWMASKDRKHSLADAIMSNAPPSVIDQETSIAASVINEEADRLCEEICNFMEFGYDLLDQEEKLLESQATKYLGEEGGVDDVPVLNELAQGHGHDTRATSDRRQSIFSDVLAASDLPPAPYSNAFPSRDRRQSIHSDALPTSRDRRQSIHSDALPTSRDRRQSIHSDALPLPTSRDRRQSIHSDALPTSRDRRQSIHSDALPTRNRRQSIHSDALPMRDRRQSIHTDALPARERQQSYFGDASPVLDRLQSLYDVIPVGDRMRKRSNILQLDLHRDGPMHEQHGIMAADRIGLLGTDALPEVEDKTIEDKKHEFLRRGQGVRKLSEDRIKKQFASMAQAAINIIKDTGDALQYQLNERLGHYEKFYELWKQTRKARRRSIRREPVAGKSVIQSEPERYVKSRGEEEEDETKDEETDIVLPLISKVESIETPIEQGFMMIGSSKKSKPQTPPPKIPPARKRGKPKVMTRQQQMMKQKALLERARIVETKGDTQILTVESSGHQNPKSPHRAPKEGQRKPAATTPNQAFNLPFIAQGLSKREEPTDNKTIIPRQLSTAENVQKSLSSWDKQGIQKYYSANDVPKNKSEIKTSFRSRKAKNKLPNLNISNLFGSF</sequence>
<feature type="region of interest" description="Disordered" evidence="2">
    <location>
        <begin position="932"/>
        <end position="970"/>
    </location>
</feature>
<evidence type="ECO:0000313" key="3">
    <source>
        <dbReference type="Proteomes" id="UP000515163"/>
    </source>
</evidence>
<feature type="region of interest" description="Disordered" evidence="2">
    <location>
        <begin position="672"/>
        <end position="776"/>
    </location>
</feature>
<evidence type="ECO:0000256" key="2">
    <source>
        <dbReference type="SAM" id="MobiDB-lite"/>
    </source>
</evidence>
<dbReference type="Proteomes" id="UP000515163">
    <property type="component" value="Unplaced"/>
</dbReference>
<feature type="compositionally biased region" description="Acidic residues" evidence="2">
    <location>
        <begin position="444"/>
        <end position="462"/>
    </location>
</feature>
<dbReference type="RefSeq" id="XP_031558972.1">
    <property type="nucleotide sequence ID" value="XM_031703112.1"/>
</dbReference>
<feature type="compositionally biased region" description="Basic and acidic residues" evidence="2">
    <location>
        <begin position="363"/>
        <end position="372"/>
    </location>
</feature>
<organism evidence="3 4">
    <name type="scientific">Actinia tenebrosa</name>
    <name type="common">Australian red waratah sea anemone</name>
    <dbReference type="NCBI Taxonomy" id="6105"/>
    <lineage>
        <taxon>Eukaryota</taxon>
        <taxon>Metazoa</taxon>
        <taxon>Cnidaria</taxon>
        <taxon>Anthozoa</taxon>
        <taxon>Hexacorallia</taxon>
        <taxon>Actiniaria</taxon>
        <taxon>Actiniidae</taxon>
        <taxon>Actinia</taxon>
    </lineage>
</organism>
<feature type="coiled-coil region" evidence="1">
    <location>
        <begin position="129"/>
        <end position="335"/>
    </location>
</feature>
<feature type="region of interest" description="Disordered" evidence="2">
    <location>
        <begin position="1044"/>
        <end position="1082"/>
    </location>
</feature>
<dbReference type="GeneID" id="116295327"/>
<feature type="compositionally biased region" description="Polar residues" evidence="2">
    <location>
        <begin position="346"/>
        <end position="359"/>
    </location>
</feature>
<feature type="compositionally biased region" description="Basic and acidic residues" evidence="2">
    <location>
        <begin position="463"/>
        <end position="502"/>
    </location>
</feature>
<dbReference type="AlphaFoldDB" id="A0A6P8I254"/>
<keyword evidence="3" id="KW-1185">Reference proteome</keyword>
<dbReference type="KEGG" id="aten:116295327"/>
<reference evidence="4" key="1">
    <citation type="submission" date="2025-08" db="UniProtKB">
        <authorList>
            <consortium name="RefSeq"/>
        </authorList>
    </citation>
    <scope>IDENTIFICATION</scope>
    <source>
        <tissue evidence="4">Tentacle</tissue>
    </source>
</reference>
<evidence type="ECO:0000313" key="4">
    <source>
        <dbReference type="RefSeq" id="XP_031558972.1"/>
    </source>
</evidence>
<protein>
    <submittedName>
        <fullName evidence="4">Kinectin-like</fullName>
    </submittedName>
</protein>
<feature type="coiled-coil region" evidence="1">
    <location>
        <begin position="20"/>
        <end position="67"/>
    </location>
</feature>
<name>A0A6P8I254_ACTTE</name>
<feature type="compositionally biased region" description="Basic residues" evidence="2">
    <location>
        <begin position="373"/>
        <end position="387"/>
    </location>
</feature>
<evidence type="ECO:0000256" key="1">
    <source>
        <dbReference type="SAM" id="Coils"/>
    </source>
</evidence>
<dbReference type="OrthoDB" id="5983438at2759"/>
<feature type="compositionally biased region" description="Basic and acidic residues" evidence="2">
    <location>
        <begin position="949"/>
        <end position="958"/>
    </location>
</feature>
<feature type="compositionally biased region" description="Basic and acidic residues" evidence="2">
    <location>
        <begin position="433"/>
        <end position="443"/>
    </location>
</feature>
<feature type="compositionally biased region" description="Acidic residues" evidence="2">
    <location>
        <begin position="959"/>
        <end position="970"/>
    </location>
</feature>
<dbReference type="InParanoid" id="A0A6P8I254"/>